<dbReference type="GO" id="GO:0000428">
    <property type="term" value="C:DNA-directed RNA polymerase complex"/>
    <property type="evidence" value="ECO:0007669"/>
    <property type="project" value="UniProtKB-KW"/>
</dbReference>
<dbReference type="InterPro" id="IPR014284">
    <property type="entry name" value="RNA_pol_sigma-70_dom"/>
</dbReference>
<dbReference type="InterPro" id="IPR036388">
    <property type="entry name" value="WH-like_DNA-bd_sf"/>
</dbReference>
<dbReference type="Pfam" id="PF04542">
    <property type="entry name" value="Sigma70_r2"/>
    <property type="match status" value="1"/>
</dbReference>
<dbReference type="CDD" id="cd06171">
    <property type="entry name" value="Sigma70_r4"/>
    <property type="match status" value="1"/>
</dbReference>
<dbReference type="PANTHER" id="PTHR43133:SF50">
    <property type="entry name" value="ECF RNA POLYMERASE SIGMA FACTOR SIGM"/>
    <property type="match status" value="1"/>
</dbReference>
<comment type="caution">
    <text evidence="8">The sequence shown here is derived from an EMBL/GenBank/DDBJ whole genome shotgun (WGS) entry which is preliminary data.</text>
</comment>
<protein>
    <submittedName>
        <fullName evidence="8">DNA-directed RNA polymerase sigma-70 factor</fullName>
    </submittedName>
</protein>
<dbReference type="SUPFAM" id="SSF88659">
    <property type="entry name" value="Sigma3 and sigma4 domains of RNA polymerase sigma factors"/>
    <property type="match status" value="1"/>
</dbReference>
<gene>
    <name evidence="8" type="ORF">Asi02nite_60420</name>
</gene>
<evidence type="ECO:0000256" key="4">
    <source>
        <dbReference type="ARBA" id="ARBA00023125"/>
    </source>
</evidence>
<dbReference type="RefSeq" id="WP_203717396.1">
    <property type="nucleotide sequence ID" value="NZ_BONE01000063.1"/>
</dbReference>
<evidence type="ECO:0000256" key="5">
    <source>
        <dbReference type="ARBA" id="ARBA00023163"/>
    </source>
</evidence>
<keyword evidence="3" id="KW-0731">Sigma factor</keyword>
<keyword evidence="9" id="KW-1185">Reference proteome</keyword>
<dbReference type="PANTHER" id="PTHR43133">
    <property type="entry name" value="RNA POLYMERASE ECF-TYPE SIGMA FACTO"/>
    <property type="match status" value="1"/>
</dbReference>
<dbReference type="Pfam" id="PF08281">
    <property type="entry name" value="Sigma70_r4_2"/>
    <property type="match status" value="1"/>
</dbReference>
<dbReference type="InterPro" id="IPR039425">
    <property type="entry name" value="RNA_pol_sigma-70-like"/>
</dbReference>
<keyword evidence="4" id="KW-0238">DNA-binding</keyword>
<accession>A0ABQ4CZ21</accession>
<keyword evidence="5" id="KW-0804">Transcription</keyword>
<dbReference type="InterPro" id="IPR013324">
    <property type="entry name" value="RNA_pol_sigma_r3/r4-like"/>
</dbReference>
<dbReference type="InterPro" id="IPR013249">
    <property type="entry name" value="RNA_pol_sigma70_r4_t2"/>
</dbReference>
<dbReference type="InterPro" id="IPR007627">
    <property type="entry name" value="RNA_pol_sigma70_r2"/>
</dbReference>
<dbReference type="Gene3D" id="1.10.10.10">
    <property type="entry name" value="Winged helix-like DNA-binding domain superfamily/Winged helix DNA-binding domain"/>
    <property type="match status" value="1"/>
</dbReference>
<evidence type="ECO:0000256" key="2">
    <source>
        <dbReference type="ARBA" id="ARBA00023015"/>
    </source>
</evidence>
<dbReference type="NCBIfam" id="TIGR02937">
    <property type="entry name" value="sigma70-ECF"/>
    <property type="match status" value="1"/>
</dbReference>
<evidence type="ECO:0000259" key="7">
    <source>
        <dbReference type="Pfam" id="PF08281"/>
    </source>
</evidence>
<sequence length="169" mass="18972">MPDAGMVHFDAFVASRLPALYRYGFVLTGTPQDAEDLVQEALVRTGLAWHRVRNKDDPERYVRTTMARLMVDRWRRSTREYPVAEPPDAAVDDRGLQRLHDAAEIDVALRGLPERTRAVLVLRYLDGMADAEIADVLGCRPGTVKSQASRGLARLRHLLRGEEARHGSA</sequence>
<comment type="similarity">
    <text evidence="1">Belongs to the sigma-70 factor family. ECF subfamily.</text>
</comment>
<evidence type="ECO:0000313" key="9">
    <source>
        <dbReference type="Proteomes" id="UP000604117"/>
    </source>
</evidence>
<dbReference type="InterPro" id="IPR013325">
    <property type="entry name" value="RNA_pol_sigma_r2"/>
</dbReference>
<evidence type="ECO:0000256" key="3">
    <source>
        <dbReference type="ARBA" id="ARBA00023082"/>
    </source>
</evidence>
<dbReference type="Proteomes" id="UP000604117">
    <property type="component" value="Unassembled WGS sequence"/>
</dbReference>
<dbReference type="NCBIfam" id="TIGR02983">
    <property type="entry name" value="SigE-fam_strep"/>
    <property type="match status" value="1"/>
</dbReference>
<name>A0ABQ4CZ21_9ACTN</name>
<dbReference type="InterPro" id="IPR014325">
    <property type="entry name" value="RNA_pol_sigma-E_actinobac"/>
</dbReference>
<dbReference type="SUPFAM" id="SSF88946">
    <property type="entry name" value="Sigma2 domain of RNA polymerase sigma factors"/>
    <property type="match status" value="1"/>
</dbReference>
<proteinExistence type="inferred from homology"/>
<evidence type="ECO:0000259" key="6">
    <source>
        <dbReference type="Pfam" id="PF04542"/>
    </source>
</evidence>
<keyword evidence="2" id="KW-0805">Transcription regulation</keyword>
<evidence type="ECO:0000313" key="8">
    <source>
        <dbReference type="EMBL" id="GIF76524.1"/>
    </source>
</evidence>
<dbReference type="Gene3D" id="1.10.1740.10">
    <property type="match status" value="1"/>
</dbReference>
<feature type="domain" description="RNA polymerase sigma factor 70 region 4 type 2" evidence="7">
    <location>
        <begin position="104"/>
        <end position="155"/>
    </location>
</feature>
<keyword evidence="8" id="KW-0240">DNA-directed RNA polymerase</keyword>
<feature type="domain" description="RNA polymerase sigma-70 region 2" evidence="6">
    <location>
        <begin position="13"/>
        <end position="79"/>
    </location>
</feature>
<dbReference type="EMBL" id="BONE01000063">
    <property type="protein sequence ID" value="GIF76524.1"/>
    <property type="molecule type" value="Genomic_DNA"/>
</dbReference>
<evidence type="ECO:0000256" key="1">
    <source>
        <dbReference type="ARBA" id="ARBA00010641"/>
    </source>
</evidence>
<reference evidence="8 9" key="1">
    <citation type="submission" date="2021-01" db="EMBL/GenBank/DDBJ databases">
        <title>Whole genome shotgun sequence of Asanoa siamensis NBRC 107932.</title>
        <authorList>
            <person name="Komaki H."/>
            <person name="Tamura T."/>
        </authorList>
    </citation>
    <scope>NUCLEOTIDE SEQUENCE [LARGE SCALE GENOMIC DNA]</scope>
    <source>
        <strain evidence="8 9">NBRC 107932</strain>
    </source>
</reference>
<organism evidence="8 9">
    <name type="scientific">Asanoa siamensis</name>
    <dbReference type="NCBI Taxonomy" id="926357"/>
    <lineage>
        <taxon>Bacteria</taxon>
        <taxon>Bacillati</taxon>
        <taxon>Actinomycetota</taxon>
        <taxon>Actinomycetes</taxon>
        <taxon>Micromonosporales</taxon>
        <taxon>Micromonosporaceae</taxon>
        <taxon>Asanoa</taxon>
    </lineage>
</organism>